<dbReference type="InterPro" id="IPR015927">
    <property type="entry name" value="Peptidase_S24_S26A/B/C"/>
</dbReference>
<dbReference type="Gene3D" id="2.10.109.10">
    <property type="entry name" value="Umud Fragment, subunit A"/>
    <property type="match status" value="1"/>
</dbReference>
<reference evidence="9" key="2">
    <citation type="submission" date="2021-04" db="EMBL/GenBank/DDBJ databases">
        <authorList>
            <person name="Gilroy R."/>
        </authorList>
    </citation>
    <scope>NUCLEOTIDE SEQUENCE</scope>
    <source>
        <strain evidence="9">CHK172-16539</strain>
    </source>
</reference>
<dbReference type="CDD" id="cd06529">
    <property type="entry name" value="S24_LexA-like"/>
    <property type="match status" value="1"/>
</dbReference>
<comment type="similarity">
    <text evidence="1 7">Belongs to the peptidase S24 family.</text>
</comment>
<evidence type="ECO:0000256" key="7">
    <source>
        <dbReference type="RuleBase" id="RU003991"/>
    </source>
</evidence>
<keyword evidence="2" id="KW-0227">DNA damage</keyword>
<dbReference type="GO" id="GO:0016787">
    <property type="term" value="F:hydrolase activity"/>
    <property type="evidence" value="ECO:0007669"/>
    <property type="project" value="UniProtKB-KW"/>
</dbReference>
<dbReference type="Pfam" id="PF01381">
    <property type="entry name" value="HTH_3"/>
    <property type="match status" value="1"/>
</dbReference>
<dbReference type="InterPro" id="IPR039418">
    <property type="entry name" value="LexA-like"/>
</dbReference>
<proteinExistence type="inferred from homology"/>
<dbReference type="InterPro" id="IPR001387">
    <property type="entry name" value="Cro/C1-type_HTH"/>
</dbReference>
<evidence type="ECO:0000256" key="3">
    <source>
        <dbReference type="ARBA" id="ARBA00022801"/>
    </source>
</evidence>
<comment type="caution">
    <text evidence="9">The sequence shown here is derived from an EMBL/GenBank/DDBJ whole genome shotgun (WGS) entry which is preliminary data.</text>
</comment>
<keyword evidence="6" id="KW-0742">SOS response</keyword>
<evidence type="ECO:0000259" key="8">
    <source>
        <dbReference type="PROSITE" id="PS50943"/>
    </source>
</evidence>
<feature type="domain" description="HTH cro/C1-type" evidence="8">
    <location>
        <begin position="11"/>
        <end position="66"/>
    </location>
</feature>
<sequence>MSENNYFSKNLRYLREKNNVEQIQLANHLGRKSGTSVSEWESGKYTPKAGTLNEIAKYFRVTMSDLMEKDLSKTVTNVIPYGNTVNIPVLGEIACGDPITAEENIQGYRDEVADTLPTGDLFYLRCKGDSMATTIPNNAYVLIRQQPDVEEGEIAAVLVNGDTEATLKRVKRQGDLVMLIADNPNYPPYIVTEENPARILGKAIKFSADL</sequence>
<gene>
    <name evidence="9" type="ORF">IAA20_07545</name>
</gene>
<dbReference type="PROSITE" id="PS50943">
    <property type="entry name" value="HTH_CROC1"/>
    <property type="match status" value="1"/>
</dbReference>
<organism evidence="9 10">
    <name type="scientific">Candidatus Enterococcus avicola</name>
    <dbReference type="NCBI Taxonomy" id="2838561"/>
    <lineage>
        <taxon>Bacteria</taxon>
        <taxon>Bacillati</taxon>
        <taxon>Bacillota</taxon>
        <taxon>Bacilli</taxon>
        <taxon>Lactobacillales</taxon>
        <taxon>Enterococcaceae</taxon>
        <taxon>Enterococcus</taxon>
    </lineage>
</organism>
<name>A0A9D2F8I4_9ENTE</name>
<protein>
    <submittedName>
        <fullName evidence="9">XRE family transcriptional regulator</fullName>
    </submittedName>
</protein>
<evidence type="ECO:0000256" key="5">
    <source>
        <dbReference type="ARBA" id="ARBA00023204"/>
    </source>
</evidence>
<dbReference type="CDD" id="cd00093">
    <property type="entry name" value="HTH_XRE"/>
    <property type="match status" value="1"/>
</dbReference>
<dbReference type="SUPFAM" id="SSF51306">
    <property type="entry name" value="LexA/Signal peptidase"/>
    <property type="match status" value="1"/>
</dbReference>
<dbReference type="PRINTS" id="PR00726">
    <property type="entry name" value="LEXASERPTASE"/>
</dbReference>
<dbReference type="Proteomes" id="UP000824063">
    <property type="component" value="Unassembled WGS sequence"/>
</dbReference>
<accession>A0A9D2F8I4</accession>
<dbReference type="GO" id="GO:0006355">
    <property type="term" value="P:regulation of DNA-templated transcription"/>
    <property type="evidence" value="ECO:0007669"/>
    <property type="project" value="InterPro"/>
</dbReference>
<evidence type="ECO:0000256" key="6">
    <source>
        <dbReference type="ARBA" id="ARBA00023236"/>
    </source>
</evidence>
<keyword evidence="4 7" id="KW-0068">Autocatalytic cleavage</keyword>
<dbReference type="InterPro" id="IPR006197">
    <property type="entry name" value="Peptidase_S24_LexA"/>
</dbReference>
<dbReference type="SMART" id="SM00530">
    <property type="entry name" value="HTH_XRE"/>
    <property type="match status" value="1"/>
</dbReference>
<dbReference type="InterPro" id="IPR010982">
    <property type="entry name" value="Lambda_DNA-bd_dom_sf"/>
</dbReference>
<dbReference type="Pfam" id="PF00717">
    <property type="entry name" value="Peptidase_S24"/>
    <property type="match status" value="1"/>
</dbReference>
<dbReference type="PANTHER" id="PTHR33516:SF2">
    <property type="entry name" value="LEXA REPRESSOR-RELATED"/>
    <property type="match status" value="1"/>
</dbReference>
<evidence type="ECO:0000256" key="4">
    <source>
        <dbReference type="ARBA" id="ARBA00022813"/>
    </source>
</evidence>
<dbReference type="SUPFAM" id="SSF47413">
    <property type="entry name" value="lambda repressor-like DNA-binding domains"/>
    <property type="match status" value="1"/>
</dbReference>
<evidence type="ECO:0000313" key="10">
    <source>
        <dbReference type="Proteomes" id="UP000824063"/>
    </source>
</evidence>
<dbReference type="InterPro" id="IPR050077">
    <property type="entry name" value="LexA_repressor"/>
</dbReference>
<reference evidence="9" key="1">
    <citation type="journal article" date="2021" name="PeerJ">
        <title>Extensive microbial diversity within the chicken gut microbiome revealed by metagenomics and culture.</title>
        <authorList>
            <person name="Gilroy R."/>
            <person name="Ravi A."/>
            <person name="Getino M."/>
            <person name="Pursley I."/>
            <person name="Horton D.L."/>
            <person name="Alikhan N.F."/>
            <person name="Baker D."/>
            <person name="Gharbi K."/>
            <person name="Hall N."/>
            <person name="Watson M."/>
            <person name="Adriaenssens E.M."/>
            <person name="Foster-Nyarko E."/>
            <person name="Jarju S."/>
            <person name="Secka A."/>
            <person name="Antonio M."/>
            <person name="Oren A."/>
            <person name="Chaudhuri R.R."/>
            <person name="La Ragione R."/>
            <person name="Hildebrand F."/>
            <person name="Pallen M.J."/>
        </authorList>
    </citation>
    <scope>NUCLEOTIDE SEQUENCE</scope>
    <source>
        <strain evidence="9">CHK172-16539</strain>
    </source>
</reference>
<evidence type="ECO:0000256" key="2">
    <source>
        <dbReference type="ARBA" id="ARBA00022763"/>
    </source>
</evidence>
<dbReference type="GO" id="GO:0006281">
    <property type="term" value="P:DNA repair"/>
    <property type="evidence" value="ECO:0007669"/>
    <property type="project" value="UniProtKB-KW"/>
</dbReference>
<dbReference type="Gene3D" id="1.10.260.40">
    <property type="entry name" value="lambda repressor-like DNA-binding domains"/>
    <property type="match status" value="1"/>
</dbReference>
<dbReference type="EMBL" id="DXBN01000168">
    <property type="protein sequence ID" value="HIZ53777.1"/>
    <property type="molecule type" value="Genomic_DNA"/>
</dbReference>
<dbReference type="PANTHER" id="PTHR33516">
    <property type="entry name" value="LEXA REPRESSOR"/>
    <property type="match status" value="1"/>
</dbReference>
<evidence type="ECO:0000256" key="1">
    <source>
        <dbReference type="ARBA" id="ARBA00007484"/>
    </source>
</evidence>
<dbReference type="GO" id="GO:0009432">
    <property type="term" value="P:SOS response"/>
    <property type="evidence" value="ECO:0007669"/>
    <property type="project" value="UniProtKB-KW"/>
</dbReference>
<dbReference type="AlphaFoldDB" id="A0A9D2F8I4"/>
<evidence type="ECO:0000313" key="9">
    <source>
        <dbReference type="EMBL" id="HIZ53777.1"/>
    </source>
</evidence>
<keyword evidence="3 7" id="KW-0378">Hydrolase</keyword>
<keyword evidence="5" id="KW-0234">DNA repair</keyword>
<dbReference type="InterPro" id="IPR036286">
    <property type="entry name" value="LexA/Signal_pep-like_sf"/>
</dbReference>
<dbReference type="GO" id="GO:0003677">
    <property type="term" value="F:DNA binding"/>
    <property type="evidence" value="ECO:0007669"/>
    <property type="project" value="InterPro"/>
</dbReference>